<dbReference type="NCBIfam" id="TIGR04398">
    <property type="entry name" value="SLAP_DUP"/>
    <property type="match status" value="1"/>
</dbReference>
<dbReference type="AlphaFoldDB" id="A0A1C0YBX1"/>
<accession>A0A1C0YBX1</accession>
<dbReference type="Proteomes" id="UP000093199">
    <property type="component" value="Unassembled WGS sequence"/>
</dbReference>
<evidence type="ECO:0000313" key="2">
    <source>
        <dbReference type="Proteomes" id="UP000093199"/>
    </source>
</evidence>
<sequence length="126" mass="14747">MQQLYFHPTWDKAISPQDRTRIEEVFEETYTQVDDVIMSPLVRAAINHKGELLVMVLVHNFTHHSARFVERSLFVHCDDFSEEHVMTIPALSVPPFTSMPWTFIFPASPIYKTLELEHVVLEIDTY</sequence>
<keyword evidence="2" id="KW-1185">Reference proteome</keyword>
<dbReference type="RefSeq" id="WP_066545760.1">
    <property type="nucleotide sequence ID" value="NZ_MASJ01000023.1"/>
</dbReference>
<evidence type="ECO:0000313" key="1">
    <source>
        <dbReference type="EMBL" id="OCS84629.1"/>
    </source>
</evidence>
<gene>
    <name evidence="1" type="ORF">A6M13_03380</name>
</gene>
<reference evidence="1 2" key="1">
    <citation type="submission" date="2016-07" db="EMBL/GenBank/DDBJ databases">
        <title>Caryophanon tenue genome sequencing.</title>
        <authorList>
            <person name="Verma A."/>
            <person name="Pal Y."/>
            <person name="Krishnamurthi S."/>
        </authorList>
    </citation>
    <scope>NUCLEOTIDE SEQUENCE [LARGE SCALE GENOMIC DNA]</scope>
    <source>
        <strain evidence="1 2">DSM 14152</strain>
    </source>
</reference>
<comment type="caution">
    <text evidence="1">The sequence shown here is derived from an EMBL/GenBank/DDBJ whole genome shotgun (WGS) entry which is preliminary data.</text>
</comment>
<organism evidence="1 2">
    <name type="scientific">Caryophanon tenue</name>
    <dbReference type="NCBI Taxonomy" id="33978"/>
    <lineage>
        <taxon>Bacteria</taxon>
        <taxon>Bacillati</taxon>
        <taxon>Bacillota</taxon>
        <taxon>Bacilli</taxon>
        <taxon>Bacillales</taxon>
        <taxon>Caryophanaceae</taxon>
        <taxon>Caryophanon</taxon>
    </lineage>
</organism>
<proteinExistence type="predicted"/>
<dbReference type="InterPro" id="IPR030910">
    <property type="entry name" value="SLAP_dom"/>
</dbReference>
<protein>
    <recommendedName>
        <fullName evidence="3">SLAP domain-containing protein</fullName>
    </recommendedName>
</protein>
<dbReference type="EMBL" id="MASJ01000023">
    <property type="protein sequence ID" value="OCS84629.1"/>
    <property type="molecule type" value="Genomic_DNA"/>
</dbReference>
<name>A0A1C0YBX1_9BACL</name>
<dbReference type="OrthoDB" id="1907642at2"/>
<evidence type="ECO:0008006" key="3">
    <source>
        <dbReference type="Google" id="ProtNLM"/>
    </source>
</evidence>